<evidence type="ECO:0000313" key="3">
    <source>
        <dbReference type="Proteomes" id="UP000517547"/>
    </source>
</evidence>
<gene>
    <name evidence="2" type="ORF">HX845_07880</name>
</gene>
<proteinExistence type="predicted"/>
<dbReference type="EMBL" id="JACAQE010000002">
    <property type="protein sequence ID" value="NWC13553.1"/>
    <property type="molecule type" value="Genomic_DNA"/>
</dbReference>
<reference evidence="2 3" key="1">
    <citation type="submission" date="2020-04" db="EMBL/GenBank/DDBJ databases">
        <title>Molecular characterization of pseudomonads from Agaricus bisporus reveal novel blotch 2 pathogens in Western Europe.</title>
        <authorList>
            <person name="Taparia T."/>
            <person name="Krijger M."/>
            <person name="Haynes E."/>
            <person name="Elpinstone J.G."/>
            <person name="Noble R."/>
            <person name="Van Der Wolf J."/>
        </authorList>
    </citation>
    <scope>NUCLEOTIDE SEQUENCE [LARGE SCALE GENOMIC DNA]</scope>
    <source>
        <strain evidence="2 3">IPO3738</strain>
    </source>
</reference>
<name>A0A7Y7XY67_9PSED</name>
<dbReference type="AlphaFoldDB" id="A0A7Y7XY67"/>
<dbReference type="Proteomes" id="UP000517547">
    <property type="component" value="Unassembled WGS sequence"/>
</dbReference>
<comment type="caution">
    <text evidence="2">The sequence shown here is derived from an EMBL/GenBank/DDBJ whole genome shotgun (WGS) entry which is preliminary data.</text>
</comment>
<accession>A0A7Y7XY67</accession>
<evidence type="ECO:0000313" key="2">
    <source>
        <dbReference type="EMBL" id="NWC13553.1"/>
    </source>
</evidence>
<evidence type="ECO:0000256" key="1">
    <source>
        <dbReference type="SAM" id="MobiDB-lite"/>
    </source>
</evidence>
<sequence length="90" mass="10322">MDRPSRQRSARAAEENGKKSVIPDPARDPFLHPEFLFLYLSHTGERALADLIEIKCNQIKLFTQALAQAISSKVKRFIRGFFAEDRYVQA</sequence>
<organism evidence="2 3">
    <name type="scientific">Pseudomonas gingeri</name>
    <dbReference type="NCBI Taxonomy" id="117681"/>
    <lineage>
        <taxon>Bacteria</taxon>
        <taxon>Pseudomonadati</taxon>
        <taxon>Pseudomonadota</taxon>
        <taxon>Gammaproteobacteria</taxon>
        <taxon>Pseudomonadales</taxon>
        <taxon>Pseudomonadaceae</taxon>
        <taxon>Pseudomonas</taxon>
    </lineage>
</organism>
<feature type="region of interest" description="Disordered" evidence="1">
    <location>
        <begin position="1"/>
        <end position="26"/>
    </location>
</feature>
<dbReference type="RefSeq" id="WP_146049206.1">
    <property type="nucleotide sequence ID" value="NZ_JACAQE010000002.1"/>
</dbReference>
<protein>
    <submittedName>
        <fullName evidence="2">Uncharacterized protein</fullName>
    </submittedName>
</protein>
<feature type="compositionally biased region" description="Basic and acidic residues" evidence="1">
    <location>
        <begin position="1"/>
        <end position="18"/>
    </location>
</feature>